<dbReference type="AlphaFoldDB" id="A0AAD0YKL6"/>
<dbReference type="Gene3D" id="1.20.58.820">
    <property type="entry name" value="Uncharacterised protein PF12889, C-terminal DUF3829"/>
    <property type="match status" value="1"/>
</dbReference>
<sequence length="327" mass="36965">MRMLNSRICSFKILKTKNMKKIIVLAMALSLTATVVSCKKGAGKLGNAVLNMGGEADANAIIDFNNNFIDSYKNTSKHIERILKYADEAVAKSKGENVLIMPIVLSSMDYSFSKIKEVPSGFDKEKAAIEKEFNIYKDKKENIDKKVEELKSYMTSEDYKDDKGAKAEAIRKEIEGDANAFYAAGENIMMKIKPATDAAEEIILKDHPMKEYIISSKNVMNSLDSVIDLLGRQYSGQFNEAEAQKKYDEYAKALEANTKLNFDVKDQQYSYKKSQFESFNKNASNFLDLYRKLIRDAKEKGKIQDNDIQQVDSSYESVLGAYNSFVK</sequence>
<keyword evidence="2" id="KW-1185">Reference proteome</keyword>
<organism evidence="1 2">
    <name type="scientific">Chryseobacterium nakagawai</name>
    <dbReference type="NCBI Taxonomy" id="1241982"/>
    <lineage>
        <taxon>Bacteria</taxon>
        <taxon>Pseudomonadati</taxon>
        <taxon>Bacteroidota</taxon>
        <taxon>Flavobacteriia</taxon>
        <taxon>Flavobacteriales</taxon>
        <taxon>Weeksellaceae</taxon>
        <taxon>Chryseobacterium group</taxon>
        <taxon>Chryseobacterium</taxon>
    </lineage>
</organism>
<dbReference type="Proteomes" id="UP000278288">
    <property type="component" value="Chromosome"/>
</dbReference>
<protein>
    <submittedName>
        <fullName evidence="1">DUF3829 domain-containing protein</fullName>
    </submittedName>
</protein>
<reference evidence="1 2" key="1">
    <citation type="submission" date="2018-11" db="EMBL/GenBank/DDBJ databases">
        <title>Proposal to divide the Flavobacteriaceae and reorganize its genera based on Amino Acid Identity values calculated from whole genome sequences.</title>
        <authorList>
            <person name="Nicholson A.C."/>
            <person name="Gulvik C.A."/>
            <person name="Whitney A.M."/>
            <person name="Humrighouse B.W."/>
            <person name="Bell M."/>
            <person name="Holmes B."/>
            <person name="Steigerwalt A.G."/>
            <person name="Villarma A."/>
            <person name="Sheth M."/>
            <person name="Batra D."/>
            <person name="Pryor J."/>
            <person name="Bernardet J.-F."/>
            <person name="Hugo C."/>
            <person name="Kampfer P."/>
            <person name="Newman J."/>
            <person name="McQuiston J.R."/>
        </authorList>
    </citation>
    <scope>NUCLEOTIDE SEQUENCE [LARGE SCALE GENOMIC DNA]</scope>
    <source>
        <strain evidence="1 2">G0041</strain>
    </source>
</reference>
<dbReference type="Gene3D" id="1.20.120.930">
    <property type="entry name" value="Uncharacterised protein PF12889, N-terminal DUF3829"/>
    <property type="match status" value="1"/>
</dbReference>
<dbReference type="Pfam" id="PF12889">
    <property type="entry name" value="DUF3829"/>
    <property type="match status" value="1"/>
</dbReference>
<proteinExistence type="predicted"/>
<dbReference type="InterPro" id="IPR024291">
    <property type="entry name" value="DUF3829"/>
</dbReference>
<name>A0AAD0YKL6_CHRNA</name>
<evidence type="ECO:0000313" key="2">
    <source>
        <dbReference type="Proteomes" id="UP000278288"/>
    </source>
</evidence>
<dbReference type="KEGG" id="cnk:EG343_02485"/>
<gene>
    <name evidence="1" type="ORF">EG343_02485</name>
</gene>
<dbReference type="EMBL" id="CP033923">
    <property type="protein sequence ID" value="AZA89573.1"/>
    <property type="molecule type" value="Genomic_DNA"/>
</dbReference>
<accession>A0AAD0YKL6</accession>
<evidence type="ECO:0000313" key="1">
    <source>
        <dbReference type="EMBL" id="AZA89573.1"/>
    </source>
</evidence>